<gene>
    <name evidence="2" type="primary">B1402B06.1</name>
</gene>
<evidence type="ECO:0000256" key="1">
    <source>
        <dbReference type="SAM" id="MobiDB-lite"/>
    </source>
</evidence>
<dbReference type="AlphaFoldDB" id="Q6AT08"/>
<evidence type="ECO:0000313" key="2">
    <source>
        <dbReference type="EMBL" id="AAT93834.1"/>
    </source>
</evidence>
<feature type="compositionally biased region" description="Basic and acidic residues" evidence="1">
    <location>
        <begin position="1"/>
        <end position="32"/>
    </location>
</feature>
<feature type="region of interest" description="Disordered" evidence="1">
    <location>
        <begin position="1"/>
        <end position="41"/>
    </location>
</feature>
<evidence type="ECO:0000313" key="3">
    <source>
        <dbReference type="Proteomes" id="UP000000763"/>
    </source>
</evidence>
<name>Q6AT08_ORYSJ</name>
<dbReference type="Proteomes" id="UP000000763">
    <property type="component" value="Chromosome 5"/>
</dbReference>
<proteinExistence type="predicted"/>
<reference evidence="3" key="1">
    <citation type="journal article" date="2005" name="Nature">
        <title>The map-based sequence of the rice genome.</title>
        <authorList>
            <consortium name="International rice genome sequencing project (IRGSP)"/>
            <person name="Matsumoto T."/>
            <person name="Wu J."/>
            <person name="Kanamori H."/>
            <person name="Katayose Y."/>
            <person name="Fujisawa M."/>
            <person name="Namiki N."/>
            <person name="Mizuno H."/>
            <person name="Yamamoto K."/>
            <person name="Antonio B.A."/>
            <person name="Baba T."/>
            <person name="Sakata K."/>
            <person name="Nagamura Y."/>
            <person name="Aoki H."/>
            <person name="Arikawa K."/>
            <person name="Arita K."/>
            <person name="Bito T."/>
            <person name="Chiden Y."/>
            <person name="Fujitsuka N."/>
            <person name="Fukunaka R."/>
            <person name="Hamada M."/>
            <person name="Harada C."/>
            <person name="Hayashi A."/>
            <person name="Hijishita S."/>
            <person name="Honda M."/>
            <person name="Hosokawa S."/>
            <person name="Ichikawa Y."/>
            <person name="Idonuma A."/>
            <person name="Iijima M."/>
            <person name="Ikeda M."/>
            <person name="Ikeno M."/>
            <person name="Ito K."/>
            <person name="Ito S."/>
            <person name="Ito T."/>
            <person name="Ito Y."/>
            <person name="Ito Y."/>
            <person name="Iwabuchi A."/>
            <person name="Kamiya K."/>
            <person name="Karasawa W."/>
            <person name="Kurita K."/>
            <person name="Katagiri S."/>
            <person name="Kikuta A."/>
            <person name="Kobayashi H."/>
            <person name="Kobayashi N."/>
            <person name="Machita K."/>
            <person name="Maehara T."/>
            <person name="Masukawa M."/>
            <person name="Mizubayashi T."/>
            <person name="Mukai Y."/>
            <person name="Nagasaki H."/>
            <person name="Nagata Y."/>
            <person name="Naito S."/>
            <person name="Nakashima M."/>
            <person name="Nakama Y."/>
            <person name="Nakamichi Y."/>
            <person name="Nakamura M."/>
            <person name="Meguro A."/>
            <person name="Negishi M."/>
            <person name="Ohta I."/>
            <person name="Ohta T."/>
            <person name="Okamoto M."/>
            <person name="Ono N."/>
            <person name="Saji S."/>
            <person name="Sakaguchi M."/>
            <person name="Sakai K."/>
            <person name="Shibata M."/>
            <person name="Shimokawa T."/>
            <person name="Song J."/>
            <person name="Takazaki Y."/>
            <person name="Terasawa K."/>
            <person name="Tsugane M."/>
            <person name="Tsuji K."/>
            <person name="Ueda S."/>
            <person name="Waki K."/>
            <person name="Yamagata H."/>
            <person name="Yamamoto M."/>
            <person name="Yamamoto S."/>
            <person name="Yamane H."/>
            <person name="Yoshiki S."/>
            <person name="Yoshihara R."/>
            <person name="Yukawa K."/>
            <person name="Zhong H."/>
            <person name="Yano M."/>
            <person name="Yuan Q."/>
            <person name="Ouyang S."/>
            <person name="Liu J."/>
            <person name="Jones K.M."/>
            <person name="Gansberger K."/>
            <person name="Moffat K."/>
            <person name="Hill J."/>
            <person name="Bera J."/>
            <person name="Fadrosh D."/>
            <person name="Jin S."/>
            <person name="Johri S."/>
            <person name="Kim M."/>
            <person name="Overton L."/>
            <person name="Reardon M."/>
            <person name="Tsitrin T."/>
            <person name="Vuong H."/>
            <person name="Weaver B."/>
            <person name="Ciecko A."/>
            <person name="Tallon L."/>
            <person name="Jackson J."/>
            <person name="Pai G."/>
            <person name="Aken S.V."/>
            <person name="Utterback T."/>
            <person name="Reidmuller S."/>
            <person name="Feldblyum T."/>
            <person name="Hsiao J."/>
            <person name="Zismann V."/>
            <person name="Iobst S."/>
            <person name="de Vazeille A.R."/>
            <person name="Buell C.R."/>
            <person name="Ying K."/>
            <person name="Li Y."/>
            <person name="Lu T."/>
            <person name="Huang Y."/>
            <person name="Zhao Q."/>
            <person name="Feng Q."/>
            <person name="Zhang L."/>
            <person name="Zhu J."/>
            <person name="Weng Q."/>
            <person name="Mu J."/>
            <person name="Lu Y."/>
            <person name="Fan D."/>
            <person name="Liu Y."/>
            <person name="Guan J."/>
            <person name="Zhang Y."/>
            <person name="Yu S."/>
            <person name="Liu X."/>
            <person name="Zhang Y."/>
            <person name="Hong G."/>
            <person name="Han B."/>
            <person name="Choisne N."/>
            <person name="Demange N."/>
            <person name="Orjeda G."/>
            <person name="Samain S."/>
            <person name="Cattolico L."/>
            <person name="Pelletier E."/>
            <person name="Couloux A."/>
            <person name="Segurens B."/>
            <person name="Wincker P."/>
            <person name="D'Hont A."/>
            <person name="Scarpelli C."/>
            <person name="Weissenbach J."/>
            <person name="Salanoubat M."/>
            <person name="Quetier F."/>
            <person name="Yu Y."/>
            <person name="Kim H.R."/>
            <person name="Rambo T."/>
            <person name="Currie J."/>
            <person name="Collura K."/>
            <person name="Luo M."/>
            <person name="Yang T."/>
            <person name="Ammiraju J.S.S."/>
            <person name="Engler F."/>
            <person name="Soderlund C."/>
            <person name="Wing R.A."/>
            <person name="Palmer L.E."/>
            <person name="de la Bastide M."/>
            <person name="Spiegel L."/>
            <person name="Nascimento L."/>
            <person name="Zutavern T."/>
            <person name="O'Shaughnessy A."/>
            <person name="Dike S."/>
            <person name="Dedhia N."/>
            <person name="Preston R."/>
            <person name="Balija V."/>
            <person name="McCombie W.R."/>
            <person name="Chow T."/>
            <person name="Chen H."/>
            <person name="Chung M."/>
            <person name="Chen C."/>
            <person name="Shaw J."/>
            <person name="Wu H."/>
            <person name="Hsiao K."/>
            <person name="Chao Y."/>
            <person name="Chu M."/>
            <person name="Cheng C."/>
            <person name="Hour A."/>
            <person name="Lee P."/>
            <person name="Lin S."/>
            <person name="Lin Y."/>
            <person name="Liou J."/>
            <person name="Liu S."/>
            <person name="Hsing Y."/>
            <person name="Raghuvanshi S."/>
            <person name="Mohanty A."/>
            <person name="Bharti A.K."/>
            <person name="Gaur A."/>
            <person name="Gupta V."/>
            <person name="Kumar D."/>
            <person name="Ravi V."/>
            <person name="Vij S."/>
            <person name="Kapur A."/>
            <person name="Khurana P."/>
            <person name="Khurana P."/>
            <person name="Khurana J.P."/>
            <person name="Tyagi A.K."/>
            <person name="Gaikwad K."/>
            <person name="Singh A."/>
            <person name="Dalal V."/>
            <person name="Srivastava S."/>
            <person name="Dixit A."/>
            <person name="Pal A.K."/>
            <person name="Ghazi I.A."/>
            <person name="Yadav M."/>
            <person name="Pandit A."/>
            <person name="Bhargava A."/>
            <person name="Sureshbabu K."/>
            <person name="Batra K."/>
            <person name="Sharma T.R."/>
            <person name="Mohapatra T."/>
            <person name="Singh N.K."/>
            <person name="Messing J."/>
            <person name="Nelson A.B."/>
            <person name="Fuks G."/>
            <person name="Kavchok S."/>
            <person name="Keizer G."/>
            <person name="Linton E."/>
            <person name="Llaca V."/>
            <person name="Song R."/>
            <person name="Tanyolac B."/>
            <person name="Young S."/>
            <person name="Ho-Il K."/>
            <person name="Hahn J.H."/>
            <person name="Sangsakoo G."/>
            <person name="Vanavichit A."/>
            <person name="de Mattos Luiz.A.T."/>
            <person name="Zimmer P.D."/>
            <person name="Malone G."/>
            <person name="Dellagostin O."/>
            <person name="de Oliveira A.C."/>
            <person name="Bevan M."/>
            <person name="Bancroft I."/>
            <person name="Minx P."/>
            <person name="Cordum H."/>
            <person name="Wilson R."/>
            <person name="Cheng Z."/>
            <person name="Jin W."/>
            <person name="Jiang J."/>
            <person name="Leong S.A."/>
            <person name="Iwama H."/>
            <person name="Gojobori T."/>
            <person name="Itoh T."/>
            <person name="Niimura Y."/>
            <person name="Fujii Y."/>
            <person name="Habara T."/>
            <person name="Sakai H."/>
            <person name="Sato Y."/>
            <person name="Wilson G."/>
            <person name="Kumar K."/>
            <person name="McCouch S."/>
            <person name="Juretic N."/>
            <person name="Hoen D."/>
            <person name="Wright S."/>
            <person name="Bruskiewich R."/>
            <person name="Bureau T."/>
            <person name="Miyao A."/>
            <person name="Hirochika H."/>
            <person name="Nishikawa T."/>
            <person name="Kadowaki K."/>
            <person name="Sugiura M."/>
            <person name="Burr B."/>
            <person name="Sasaki T."/>
        </authorList>
    </citation>
    <scope>NUCLEOTIDE SEQUENCE [LARGE SCALE GENOMIC DNA]</scope>
    <source>
        <strain evidence="3">cv. Nipponbare</strain>
    </source>
</reference>
<reference evidence="3" key="2">
    <citation type="journal article" date="2008" name="Nucleic Acids Res.">
        <title>The rice annotation project database (RAP-DB): 2008 update.</title>
        <authorList>
            <consortium name="The rice annotation project (RAP)"/>
        </authorList>
    </citation>
    <scope>GENOME REANNOTATION</scope>
    <source>
        <strain evidence="3">cv. Nipponbare</strain>
    </source>
</reference>
<organism evidence="2 3">
    <name type="scientific">Oryza sativa subsp. japonica</name>
    <name type="common">Rice</name>
    <dbReference type="NCBI Taxonomy" id="39947"/>
    <lineage>
        <taxon>Eukaryota</taxon>
        <taxon>Viridiplantae</taxon>
        <taxon>Streptophyta</taxon>
        <taxon>Embryophyta</taxon>
        <taxon>Tracheophyta</taxon>
        <taxon>Spermatophyta</taxon>
        <taxon>Magnoliopsida</taxon>
        <taxon>Liliopsida</taxon>
        <taxon>Poales</taxon>
        <taxon>Poaceae</taxon>
        <taxon>BOP clade</taxon>
        <taxon>Oryzoideae</taxon>
        <taxon>Oryzeae</taxon>
        <taxon>Oryzinae</taxon>
        <taxon>Oryza</taxon>
        <taxon>Oryza sativa</taxon>
    </lineage>
</organism>
<protein>
    <submittedName>
        <fullName evidence="2">Uncharacterized protein</fullName>
    </submittedName>
</protein>
<dbReference type="EMBL" id="AC145477">
    <property type="protein sequence ID" value="AAT93834.1"/>
    <property type="molecule type" value="Genomic_DNA"/>
</dbReference>
<accession>Q6AT08</accession>
<sequence length="41" mass="3986">MKVDDDNKMGATARGDKKEGGVTAHGDEKEAAGHGSGGGSG</sequence>